<protein>
    <submittedName>
        <fullName evidence="1">Uncharacterized protein</fullName>
    </submittedName>
</protein>
<evidence type="ECO:0000313" key="2">
    <source>
        <dbReference type="Proteomes" id="UP001213034"/>
    </source>
</evidence>
<proteinExistence type="predicted"/>
<reference evidence="1 2" key="1">
    <citation type="submission" date="2022-10" db="EMBL/GenBank/DDBJ databases">
        <authorList>
            <person name="Li J.H."/>
            <person name="Ding Y.F."/>
            <person name="Wei Y.L."/>
        </authorList>
    </citation>
    <scope>NUCLEOTIDE SEQUENCE [LARGE SCALE GENOMIC DNA]</scope>
</reference>
<name>A0AAE9VZH2_9CAUD</name>
<dbReference type="EMBL" id="OP712466">
    <property type="protein sequence ID" value="WBF76872.1"/>
    <property type="molecule type" value="Genomic_DNA"/>
</dbReference>
<dbReference type="Proteomes" id="UP001213034">
    <property type="component" value="Segment"/>
</dbReference>
<evidence type="ECO:0000313" key="1">
    <source>
        <dbReference type="EMBL" id="WBF76872.1"/>
    </source>
</evidence>
<gene>
    <name evidence="1" type="ORF">PSV3_00170</name>
</gene>
<organism evidence="1 2">
    <name type="scientific">Pseudomonas phage PSV3</name>
    <dbReference type="NCBI Taxonomy" id="3003632"/>
    <lineage>
        <taxon>Viruses</taxon>
        <taxon>Duplodnaviria</taxon>
        <taxon>Heunggongvirae</taxon>
        <taxon>Uroviricota</taxon>
        <taxon>Caudoviricetes</taxon>
        <taxon>Jondennisvirinae</taxon>
        <taxon>Septimatrevirus</taxon>
    </lineage>
</organism>
<accession>A0AAE9VZH2</accession>
<sequence length="50" mass="5647">MKRRKIIENAWSALAKASKLQKEFAEAGNVAKSKYWAGHVVRLSLVLSNF</sequence>
<keyword evidence="2" id="KW-1185">Reference proteome</keyword>